<sequence>MTGVHDQQWQEPQKPTVHKWFEELALIIPLAILAGCAAVKKPSKLVGNLSQLLAELITIVPEQYRLLNGSVPEATALLVAFHA</sequence>
<reference evidence="2 3" key="1">
    <citation type="submission" date="2018-06" db="EMBL/GenBank/DDBJ databases">
        <title>A transcriptomic atlas of mushroom development highlights an independent origin of complex multicellularity.</title>
        <authorList>
            <consortium name="DOE Joint Genome Institute"/>
            <person name="Krizsan K."/>
            <person name="Almasi E."/>
            <person name="Merenyi Z."/>
            <person name="Sahu N."/>
            <person name="Viragh M."/>
            <person name="Koszo T."/>
            <person name="Mondo S."/>
            <person name="Kiss B."/>
            <person name="Balint B."/>
            <person name="Kues U."/>
            <person name="Barry K."/>
            <person name="Hegedus J.C."/>
            <person name="Henrissat B."/>
            <person name="Johnson J."/>
            <person name="Lipzen A."/>
            <person name="Ohm R."/>
            <person name="Nagy I."/>
            <person name="Pangilinan J."/>
            <person name="Yan J."/>
            <person name="Xiong Y."/>
            <person name="Grigoriev I.V."/>
            <person name="Hibbett D.S."/>
            <person name="Nagy L.G."/>
        </authorList>
    </citation>
    <scope>NUCLEOTIDE SEQUENCE [LARGE SCALE GENOMIC DNA]</scope>
    <source>
        <strain evidence="2 3">SZMC22713</strain>
    </source>
</reference>
<gene>
    <name evidence="2" type="ORF">BD410DRAFT_845458</name>
</gene>
<evidence type="ECO:0000313" key="3">
    <source>
        <dbReference type="Proteomes" id="UP000294933"/>
    </source>
</evidence>
<keyword evidence="1" id="KW-0812">Transmembrane</keyword>
<dbReference type="SUPFAM" id="SSF53720">
    <property type="entry name" value="ALDH-like"/>
    <property type="match status" value="1"/>
</dbReference>
<dbReference type="AlphaFoldDB" id="A0A4Y7PI23"/>
<dbReference type="InterPro" id="IPR016162">
    <property type="entry name" value="Ald_DH_N"/>
</dbReference>
<accession>A0A4Y7PI23</accession>
<protein>
    <submittedName>
        <fullName evidence="2">Uncharacterized protein</fullName>
    </submittedName>
</protein>
<proteinExistence type="predicted"/>
<keyword evidence="3" id="KW-1185">Reference proteome</keyword>
<dbReference type="VEuPathDB" id="FungiDB:BD410DRAFT_845458"/>
<keyword evidence="1" id="KW-1133">Transmembrane helix</keyword>
<organism evidence="2 3">
    <name type="scientific">Rickenella mellea</name>
    <dbReference type="NCBI Taxonomy" id="50990"/>
    <lineage>
        <taxon>Eukaryota</taxon>
        <taxon>Fungi</taxon>
        <taxon>Dikarya</taxon>
        <taxon>Basidiomycota</taxon>
        <taxon>Agaricomycotina</taxon>
        <taxon>Agaricomycetes</taxon>
        <taxon>Hymenochaetales</taxon>
        <taxon>Rickenellaceae</taxon>
        <taxon>Rickenella</taxon>
    </lineage>
</organism>
<name>A0A4Y7PI23_9AGAM</name>
<dbReference type="Proteomes" id="UP000294933">
    <property type="component" value="Unassembled WGS sequence"/>
</dbReference>
<dbReference type="EMBL" id="ML170289">
    <property type="protein sequence ID" value="TDL15124.1"/>
    <property type="molecule type" value="Genomic_DNA"/>
</dbReference>
<dbReference type="Gene3D" id="3.40.605.10">
    <property type="entry name" value="Aldehyde Dehydrogenase, Chain A, domain 1"/>
    <property type="match status" value="1"/>
</dbReference>
<evidence type="ECO:0000256" key="1">
    <source>
        <dbReference type="SAM" id="Phobius"/>
    </source>
</evidence>
<dbReference type="GO" id="GO:0016491">
    <property type="term" value="F:oxidoreductase activity"/>
    <property type="evidence" value="ECO:0007669"/>
    <property type="project" value="InterPro"/>
</dbReference>
<feature type="transmembrane region" description="Helical" evidence="1">
    <location>
        <begin position="20"/>
        <end position="39"/>
    </location>
</feature>
<dbReference type="InterPro" id="IPR016161">
    <property type="entry name" value="Ald_DH/histidinol_DH"/>
</dbReference>
<keyword evidence="1" id="KW-0472">Membrane</keyword>
<evidence type="ECO:0000313" key="2">
    <source>
        <dbReference type="EMBL" id="TDL15124.1"/>
    </source>
</evidence>